<protein>
    <submittedName>
        <fullName evidence="1">Uncharacterized protein</fullName>
    </submittedName>
</protein>
<proteinExistence type="predicted"/>
<evidence type="ECO:0000313" key="1">
    <source>
        <dbReference type="EMBL" id="JAH96849.1"/>
    </source>
</evidence>
<sequence>MPLQFCIKDKREIKCFMSFTIHLDQSGTSQGKEHRCFALQNASHLLMEQKKYIQIKRDHISFIFWLLSINNK</sequence>
<dbReference type="AlphaFoldDB" id="A0A0E9X2Q9"/>
<accession>A0A0E9X2Q9</accession>
<dbReference type="EMBL" id="GBXM01011728">
    <property type="protein sequence ID" value="JAH96849.1"/>
    <property type="molecule type" value="Transcribed_RNA"/>
</dbReference>
<organism evidence="1">
    <name type="scientific">Anguilla anguilla</name>
    <name type="common">European freshwater eel</name>
    <name type="synonym">Muraena anguilla</name>
    <dbReference type="NCBI Taxonomy" id="7936"/>
    <lineage>
        <taxon>Eukaryota</taxon>
        <taxon>Metazoa</taxon>
        <taxon>Chordata</taxon>
        <taxon>Craniata</taxon>
        <taxon>Vertebrata</taxon>
        <taxon>Euteleostomi</taxon>
        <taxon>Actinopterygii</taxon>
        <taxon>Neopterygii</taxon>
        <taxon>Teleostei</taxon>
        <taxon>Anguilliformes</taxon>
        <taxon>Anguillidae</taxon>
        <taxon>Anguilla</taxon>
    </lineage>
</organism>
<reference evidence="1" key="1">
    <citation type="submission" date="2014-11" db="EMBL/GenBank/DDBJ databases">
        <authorList>
            <person name="Amaro Gonzalez C."/>
        </authorList>
    </citation>
    <scope>NUCLEOTIDE SEQUENCE</scope>
</reference>
<name>A0A0E9X2Q9_ANGAN</name>
<reference evidence="1" key="2">
    <citation type="journal article" date="2015" name="Fish Shellfish Immunol.">
        <title>Early steps in the European eel (Anguilla anguilla)-Vibrio vulnificus interaction in the gills: Role of the RtxA13 toxin.</title>
        <authorList>
            <person name="Callol A."/>
            <person name="Pajuelo D."/>
            <person name="Ebbesson L."/>
            <person name="Teles M."/>
            <person name="MacKenzie S."/>
            <person name="Amaro C."/>
        </authorList>
    </citation>
    <scope>NUCLEOTIDE SEQUENCE</scope>
</reference>